<dbReference type="GO" id="GO:0005840">
    <property type="term" value="C:ribosome"/>
    <property type="evidence" value="ECO:0007669"/>
    <property type="project" value="UniProtKB-KW"/>
</dbReference>
<keyword evidence="7" id="KW-0808">Transferase</keyword>
<reference evidence="16 17" key="1">
    <citation type="journal article" date="2018" name="Proc. Natl. Acad. Sci. U.S.A.">
        <title>Draft genome sequence of Camellia sinensis var. sinensis provides insights into the evolution of the tea genome and tea quality.</title>
        <authorList>
            <person name="Wei C."/>
            <person name="Yang H."/>
            <person name="Wang S."/>
            <person name="Zhao J."/>
            <person name="Liu C."/>
            <person name="Gao L."/>
            <person name="Xia E."/>
            <person name="Lu Y."/>
            <person name="Tai Y."/>
            <person name="She G."/>
            <person name="Sun J."/>
            <person name="Cao H."/>
            <person name="Tong W."/>
            <person name="Gao Q."/>
            <person name="Li Y."/>
            <person name="Deng W."/>
            <person name="Jiang X."/>
            <person name="Wang W."/>
            <person name="Chen Q."/>
            <person name="Zhang S."/>
            <person name="Li H."/>
            <person name="Wu J."/>
            <person name="Wang P."/>
            <person name="Li P."/>
            <person name="Shi C."/>
            <person name="Zheng F."/>
            <person name="Jian J."/>
            <person name="Huang B."/>
            <person name="Shan D."/>
            <person name="Shi M."/>
            <person name="Fang C."/>
            <person name="Yue Y."/>
            <person name="Li F."/>
            <person name="Li D."/>
            <person name="Wei S."/>
            <person name="Han B."/>
            <person name="Jiang C."/>
            <person name="Yin Y."/>
            <person name="Xia T."/>
            <person name="Zhang Z."/>
            <person name="Bennetzen J.L."/>
            <person name="Zhao S."/>
            <person name="Wan X."/>
        </authorList>
    </citation>
    <scope>NUCLEOTIDE SEQUENCE [LARGE SCALE GENOMIC DNA]</scope>
    <source>
        <strain evidence="17">cv. Shuchazao</strain>
        <tissue evidence="16">Leaf</tissue>
    </source>
</reference>
<comment type="catalytic activity">
    <reaction evidence="13">
        <text>RNA(n) + a ribonucleoside 5'-triphosphate = RNA(n+1) + diphosphate</text>
        <dbReference type="Rhea" id="RHEA:21248"/>
        <dbReference type="Rhea" id="RHEA-COMP:14527"/>
        <dbReference type="Rhea" id="RHEA-COMP:17342"/>
        <dbReference type="ChEBI" id="CHEBI:33019"/>
        <dbReference type="ChEBI" id="CHEBI:61557"/>
        <dbReference type="ChEBI" id="CHEBI:140395"/>
        <dbReference type="EC" id="2.7.7.6"/>
    </reaction>
</comment>
<dbReference type="EC" id="2.7.7.6" evidence="5"/>
<dbReference type="Gene3D" id="1.10.630.10">
    <property type="entry name" value="Cytochrome P450"/>
    <property type="match status" value="1"/>
</dbReference>
<evidence type="ECO:0000256" key="1">
    <source>
        <dbReference type="ARBA" id="ARBA00004026"/>
    </source>
</evidence>
<dbReference type="GO" id="GO:0016705">
    <property type="term" value="F:oxidoreductase activity, acting on paired donors, with incorporation or reduction of molecular oxygen"/>
    <property type="evidence" value="ECO:0007669"/>
    <property type="project" value="InterPro"/>
</dbReference>
<dbReference type="FunFam" id="2.170.120.12:FF:000001">
    <property type="entry name" value="DNA-directed RNA polymerase subunit alpha"/>
    <property type="match status" value="1"/>
</dbReference>
<keyword evidence="14" id="KW-1133">Transmembrane helix</keyword>
<dbReference type="InterPro" id="IPR011262">
    <property type="entry name" value="DNA-dir_RNA_pol_insert"/>
</dbReference>
<dbReference type="EMBL" id="SDRB02005286">
    <property type="protein sequence ID" value="THG14516.1"/>
    <property type="molecule type" value="Genomic_DNA"/>
</dbReference>
<dbReference type="GO" id="GO:0004497">
    <property type="term" value="F:monooxygenase activity"/>
    <property type="evidence" value="ECO:0007669"/>
    <property type="project" value="InterPro"/>
</dbReference>
<dbReference type="GO" id="GO:0009536">
    <property type="term" value="C:plastid"/>
    <property type="evidence" value="ECO:0007669"/>
    <property type="project" value="UniProtKB-SubCell"/>
</dbReference>
<comment type="similarity">
    <text evidence="3">Belongs to the universal ribosomal protein uS11 family.</text>
</comment>
<keyword evidence="14" id="KW-0472">Membrane</keyword>
<keyword evidence="9" id="KW-0689">Ribosomal protein</keyword>
<evidence type="ECO:0000256" key="2">
    <source>
        <dbReference type="ARBA" id="ARBA00004474"/>
    </source>
</evidence>
<evidence type="ECO:0000313" key="16">
    <source>
        <dbReference type="EMBL" id="THG14516.1"/>
    </source>
</evidence>
<feature type="transmembrane region" description="Helical" evidence="14">
    <location>
        <begin position="6"/>
        <end position="27"/>
    </location>
</feature>
<evidence type="ECO:0000256" key="4">
    <source>
        <dbReference type="ARBA" id="ARBA00007123"/>
    </source>
</evidence>
<evidence type="ECO:0000256" key="9">
    <source>
        <dbReference type="ARBA" id="ARBA00022980"/>
    </source>
</evidence>
<dbReference type="SUPFAM" id="SSF48264">
    <property type="entry name" value="Cytochrome P450"/>
    <property type="match status" value="1"/>
</dbReference>
<dbReference type="CDD" id="cd06928">
    <property type="entry name" value="RNAP_alpha_NTD"/>
    <property type="match status" value="1"/>
</dbReference>
<evidence type="ECO:0000256" key="13">
    <source>
        <dbReference type="ARBA" id="ARBA00048552"/>
    </source>
</evidence>
<dbReference type="STRING" id="542762.A0A4S4EFE9"/>
<comment type="function">
    <text evidence="1">DNA-dependent RNA polymerase catalyzes the transcription of DNA into RNA using the four ribonucleoside triphosphates as substrates.</text>
</comment>
<dbReference type="PANTHER" id="PTHR24299:SF52">
    <property type="entry name" value="CYTOCHROME P450"/>
    <property type="match status" value="1"/>
</dbReference>
<keyword evidence="10" id="KW-0804">Transcription</keyword>
<proteinExistence type="inferred from homology"/>
<dbReference type="Pfam" id="PF00411">
    <property type="entry name" value="Ribosomal_S11"/>
    <property type="match status" value="1"/>
</dbReference>
<dbReference type="InterPro" id="IPR011263">
    <property type="entry name" value="DNA-dir_RNA_pol_RpoA/D/Rpb3"/>
</dbReference>
<dbReference type="GO" id="GO:0006351">
    <property type="term" value="P:DNA-templated transcription"/>
    <property type="evidence" value="ECO:0007669"/>
    <property type="project" value="InterPro"/>
</dbReference>
<dbReference type="SUPFAM" id="SSF56553">
    <property type="entry name" value="Insert subdomain of RNA polymerase alpha subunit"/>
    <property type="match status" value="1"/>
</dbReference>
<keyword evidence="11" id="KW-0687">Ribonucleoprotein</keyword>
<dbReference type="GO" id="GO:0003899">
    <property type="term" value="F:DNA-directed RNA polymerase activity"/>
    <property type="evidence" value="ECO:0007669"/>
    <property type="project" value="UniProtKB-EC"/>
</dbReference>
<protein>
    <recommendedName>
        <fullName evidence="5">DNA-directed RNA polymerase</fullName>
        <ecNumber evidence="5">2.7.7.6</ecNumber>
    </recommendedName>
    <alternativeName>
        <fullName evidence="12">Plastid-encoded RNA polymerase subunit alpha</fullName>
    </alternativeName>
</protein>
<evidence type="ECO:0000256" key="5">
    <source>
        <dbReference type="ARBA" id="ARBA00012418"/>
    </source>
</evidence>
<keyword evidence="8" id="KW-0548">Nucleotidyltransferase</keyword>
<dbReference type="InterPro" id="IPR001971">
    <property type="entry name" value="Ribosomal_uS11"/>
</dbReference>
<dbReference type="AlphaFoldDB" id="A0A4S4EFE9"/>
<evidence type="ECO:0000256" key="7">
    <source>
        <dbReference type="ARBA" id="ARBA00022679"/>
    </source>
</evidence>
<evidence type="ECO:0000256" key="10">
    <source>
        <dbReference type="ARBA" id="ARBA00023163"/>
    </source>
</evidence>
<evidence type="ECO:0000256" key="11">
    <source>
        <dbReference type="ARBA" id="ARBA00023274"/>
    </source>
</evidence>
<dbReference type="InterPro" id="IPR036396">
    <property type="entry name" value="Cyt_P450_sf"/>
</dbReference>
<dbReference type="GO" id="GO:0046983">
    <property type="term" value="F:protein dimerization activity"/>
    <property type="evidence" value="ECO:0007669"/>
    <property type="project" value="InterPro"/>
</dbReference>
<dbReference type="SUPFAM" id="SSF53137">
    <property type="entry name" value="Translational machinery components"/>
    <property type="match status" value="1"/>
</dbReference>
<dbReference type="GO" id="GO:0000428">
    <property type="term" value="C:DNA-directed RNA polymerase complex"/>
    <property type="evidence" value="ECO:0007669"/>
    <property type="project" value="UniProtKB-KW"/>
</dbReference>
<dbReference type="GO" id="GO:1990904">
    <property type="term" value="C:ribonucleoprotein complex"/>
    <property type="evidence" value="ECO:0007669"/>
    <property type="project" value="UniProtKB-KW"/>
</dbReference>
<dbReference type="InterPro" id="IPR001128">
    <property type="entry name" value="Cyt_P450"/>
</dbReference>
<keyword evidence="6" id="KW-0240">DNA-directed RNA polymerase</keyword>
<evidence type="ECO:0000259" key="15">
    <source>
        <dbReference type="SMART" id="SM00662"/>
    </source>
</evidence>
<dbReference type="Gene3D" id="3.30.420.80">
    <property type="entry name" value="Ribosomal protein S11"/>
    <property type="match status" value="1"/>
</dbReference>
<comment type="similarity">
    <text evidence="4">Belongs to the RNA polymerase alpha chain family.</text>
</comment>
<dbReference type="GO" id="GO:0005506">
    <property type="term" value="F:iron ion binding"/>
    <property type="evidence" value="ECO:0007669"/>
    <property type="project" value="InterPro"/>
</dbReference>
<gene>
    <name evidence="16" type="ORF">TEA_019300</name>
</gene>
<dbReference type="PANTHER" id="PTHR24299">
    <property type="entry name" value="CYTOCHROME P450 FAMILY 1"/>
    <property type="match status" value="1"/>
</dbReference>
<comment type="subcellular location">
    <subcellularLocation>
        <location evidence="2">Plastid</location>
    </subcellularLocation>
</comment>
<dbReference type="GO" id="GO:0020037">
    <property type="term" value="F:heme binding"/>
    <property type="evidence" value="ECO:0007669"/>
    <property type="project" value="InterPro"/>
</dbReference>
<evidence type="ECO:0000256" key="14">
    <source>
        <dbReference type="SAM" id="Phobius"/>
    </source>
</evidence>
<keyword evidence="17" id="KW-1185">Reference proteome</keyword>
<organism evidence="16 17">
    <name type="scientific">Camellia sinensis var. sinensis</name>
    <name type="common">China tea</name>
    <dbReference type="NCBI Taxonomy" id="542762"/>
    <lineage>
        <taxon>Eukaryota</taxon>
        <taxon>Viridiplantae</taxon>
        <taxon>Streptophyta</taxon>
        <taxon>Embryophyta</taxon>
        <taxon>Tracheophyta</taxon>
        <taxon>Spermatophyta</taxon>
        <taxon>Magnoliopsida</taxon>
        <taxon>eudicotyledons</taxon>
        <taxon>Gunneridae</taxon>
        <taxon>Pentapetalae</taxon>
        <taxon>asterids</taxon>
        <taxon>Ericales</taxon>
        <taxon>Theaceae</taxon>
        <taxon>Camellia</taxon>
    </lineage>
</organism>
<dbReference type="GO" id="GO:0003735">
    <property type="term" value="F:structural constituent of ribosome"/>
    <property type="evidence" value="ECO:0007669"/>
    <property type="project" value="InterPro"/>
</dbReference>
<dbReference type="Pfam" id="PF00067">
    <property type="entry name" value="p450"/>
    <property type="match status" value="1"/>
</dbReference>
<evidence type="ECO:0000256" key="6">
    <source>
        <dbReference type="ARBA" id="ARBA00022478"/>
    </source>
</evidence>
<sequence>MDSLGLSSTLLRFFSVLITILIFYIIVKYQHLKRTMKTKLVSLPPGPKPWPIVGNLPEMLKHKPTFRWIHQMMETMNVEIMCIRLGNVHVIPITSPEIAREFLKKQDSIFSSRPFCMSADLTSRGYLTTALTPLGEQWKKMRRVLASDVLSPARHRWLHDKRVEEADHIVRYVYNQCKNSMIGGGASVGMVNIRVSAQHYCGNVIKKMIFNKRFFGEGREDGSPGVEEEEHMSALFTILGYIYSFCVSDYIPFLRGLVDLDGHEKVMRKAVGTVAKYQDPEIDERIKQWMDGNIATKKEQEDLLDVLIMLKDANGGPLLSTEEIKAQIVEVLPGMKEQKWIHEGLIIESLPNGMFRVRLDNEGLILDVRGRVVSWSSAGTCGFRGTRRGTPFAAQTAAGNAIRTVVDQGMQRAEVMIKGPGLGRDAALRAIRRSGQADTIGIVMRRALLGEIEGTCITRAKSEKIPHEYSTIVGIQESVHEILMNLKKIVLRSNLYGTCDASICVKGPGYVTAQDIISPPYVEIVDNTQHIASLTEPIDLCIRLQIERNRGYRIKSPNNFQDGSYPIDAVFMPVRNANHSIHSYGNGDEKQEILFLEIWTNGSLTPKEAFHEASRNLIDLFIPFFHTEEENFHLDDNQPKPAHVRHDSDLIIEKILFKRTSLSFVWGLHSGWNKDTFGC</sequence>
<dbReference type="SMART" id="SM00662">
    <property type="entry name" value="RPOLD"/>
    <property type="match status" value="1"/>
</dbReference>
<dbReference type="Proteomes" id="UP000306102">
    <property type="component" value="Unassembled WGS sequence"/>
</dbReference>
<dbReference type="Gene3D" id="2.170.120.12">
    <property type="entry name" value="DNA-directed RNA polymerase, insert domain"/>
    <property type="match status" value="1"/>
</dbReference>
<name>A0A4S4EFE9_CAMSN</name>
<dbReference type="GO" id="GO:0006412">
    <property type="term" value="P:translation"/>
    <property type="evidence" value="ECO:0007669"/>
    <property type="project" value="InterPro"/>
</dbReference>
<evidence type="ECO:0000256" key="12">
    <source>
        <dbReference type="ARBA" id="ARBA00031776"/>
    </source>
</evidence>
<keyword evidence="14" id="KW-0812">Transmembrane</keyword>
<dbReference type="SUPFAM" id="SSF55257">
    <property type="entry name" value="RBP11-like subunits of RNA polymerase"/>
    <property type="match status" value="1"/>
</dbReference>
<dbReference type="Pfam" id="PF01000">
    <property type="entry name" value="RNA_pol_A_bac"/>
    <property type="match status" value="1"/>
</dbReference>
<dbReference type="InterPro" id="IPR036967">
    <property type="entry name" value="Ribosomal_uS11_sf"/>
</dbReference>
<dbReference type="InterPro" id="IPR036643">
    <property type="entry name" value="RNApol_insert_sf"/>
</dbReference>
<feature type="domain" description="DNA-directed RNA polymerase RpoA/D/Rpb3-type" evidence="15">
    <location>
        <begin position="425"/>
        <end position="627"/>
    </location>
</feature>
<dbReference type="InterPro" id="IPR036603">
    <property type="entry name" value="RBP11-like"/>
</dbReference>
<evidence type="ECO:0000256" key="3">
    <source>
        <dbReference type="ARBA" id="ARBA00006194"/>
    </source>
</evidence>
<dbReference type="HAMAP" id="MF_01310">
    <property type="entry name" value="Ribosomal_uS11"/>
    <property type="match status" value="1"/>
</dbReference>
<accession>A0A4S4EFE9</accession>
<evidence type="ECO:0000256" key="8">
    <source>
        <dbReference type="ARBA" id="ARBA00022695"/>
    </source>
</evidence>
<comment type="caution">
    <text evidence="16">The sequence shown here is derived from an EMBL/GenBank/DDBJ whole genome shotgun (WGS) entry which is preliminary data.</text>
</comment>
<evidence type="ECO:0000313" key="17">
    <source>
        <dbReference type="Proteomes" id="UP000306102"/>
    </source>
</evidence>